<dbReference type="SUPFAM" id="SSF55729">
    <property type="entry name" value="Acyl-CoA N-acyltransferases (Nat)"/>
    <property type="match status" value="1"/>
</dbReference>
<sequence length="337" mass="38372">MVALTRSAAASHPRDPQQGIRPFDVGRDLRAVSKLITEAFADELDEQGEAALRELRILGYMSGLVRILYRSTGEFRNVFNGFVWVENKQVVGNVTVQRAASGSGRWRIANVAVSPAWRGRGISRALMEHALDYIRDMGGSWAVLQVRGENEIALGLYERLRFENMGGTSELYAPGAPRRIAFPVLSNLQAFSPSDSNLLYDLATSRPDAEFQWWRAVRRDDFQVPLEKRIGELVDRLAGRQRIYRYAIRDYGSRFEGAIQVTARWWQGEHHIRLWLRPDAQERYAQPLVLSALALLQECPRWPLRATLSTKDEIAAQALLDHGFAVRSTLYTMRLRM</sequence>
<evidence type="ECO:0000259" key="2">
    <source>
        <dbReference type="PROSITE" id="PS51186"/>
    </source>
</evidence>
<evidence type="ECO:0000313" key="3">
    <source>
        <dbReference type="EMBL" id="MXY93362.1"/>
    </source>
</evidence>
<dbReference type="CDD" id="cd04301">
    <property type="entry name" value="NAT_SF"/>
    <property type="match status" value="1"/>
</dbReference>
<gene>
    <name evidence="3" type="ORF">F4Y42_07940</name>
</gene>
<dbReference type="AlphaFoldDB" id="A0A6B0YUI0"/>
<organism evidence="3">
    <name type="scientific">Caldilineaceae bacterium SB0664_bin_27</name>
    <dbReference type="NCBI Taxonomy" id="2605260"/>
    <lineage>
        <taxon>Bacteria</taxon>
        <taxon>Bacillati</taxon>
        <taxon>Chloroflexota</taxon>
        <taxon>Caldilineae</taxon>
        <taxon>Caldilineales</taxon>
        <taxon>Caldilineaceae</taxon>
    </lineage>
</organism>
<keyword evidence="3" id="KW-0808">Transferase</keyword>
<dbReference type="Pfam" id="PF00583">
    <property type="entry name" value="Acetyltransf_1"/>
    <property type="match status" value="1"/>
</dbReference>
<dbReference type="PANTHER" id="PTHR43072">
    <property type="entry name" value="N-ACETYLTRANSFERASE"/>
    <property type="match status" value="1"/>
</dbReference>
<comment type="caution">
    <text evidence="3">The sequence shown here is derived from an EMBL/GenBank/DDBJ whole genome shotgun (WGS) entry which is preliminary data.</text>
</comment>
<accession>A0A6B0YUI0</accession>
<dbReference type="GO" id="GO:0016747">
    <property type="term" value="F:acyltransferase activity, transferring groups other than amino-acyl groups"/>
    <property type="evidence" value="ECO:0007669"/>
    <property type="project" value="InterPro"/>
</dbReference>
<feature type="region of interest" description="Disordered" evidence="1">
    <location>
        <begin position="1"/>
        <end position="22"/>
    </location>
</feature>
<reference evidence="3" key="1">
    <citation type="submission" date="2019-09" db="EMBL/GenBank/DDBJ databases">
        <title>Characterisation of the sponge microbiome using genome-centric metagenomics.</title>
        <authorList>
            <person name="Engelberts J.P."/>
            <person name="Robbins S.J."/>
            <person name="De Goeij J.M."/>
            <person name="Aranda M."/>
            <person name="Bell S.C."/>
            <person name="Webster N.S."/>
        </authorList>
    </citation>
    <scope>NUCLEOTIDE SEQUENCE</scope>
    <source>
        <strain evidence="3">SB0664_bin_27</strain>
    </source>
</reference>
<dbReference type="InterPro" id="IPR000182">
    <property type="entry name" value="GNAT_dom"/>
</dbReference>
<name>A0A6B0YUI0_9CHLR</name>
<dbReference type="PROSITE" id="PS51186">
    <property type="entry name" value="GNAT"/>
    <property type="match status" value="1"/>
</dbReference>
<dbReference type="InterPro" id="IPR016181">
    <property type="entry name" value="Acyl_CoA_acyltransferase"/>
</dbReference>
<evidence type="ECO:0000256" key="1">
    <source>
        <dbReference type="SAM" id="MobiDB-lite"/>
    </source>
</evidence>
<proteinExistence type="predicted"/>
<feature type="domain" description="N-acetyltransferase" evidence="2">
    <location>
        <begin position="18"/>
        <end position="189"/>
    </location>
</feature>
<dbReference type="Gene3D" id="3.40.630.30">
    <property type="match status" value="1"/>
</dbReference>
<dbReference type="EMBL" id="VXRG01000067">
    <property type="protein sequence ID" value="MXY93362.1"/>
    <property type="molecule type" value="Genomic_DNA"/>
</dbReference>
<protein>
    <submittedName>
        <fullName evidence="3">GNAT family N-acetyltransferase</fullName>
    </submittedName>
</protein>